<dbReference type="SUPFAM" id="SSF55797">
    <property type="entry name" value="PR-1-like"/>
    <property type="match status" value="1"/>
</dbReference>
<evidence type="ECO:0000256" key="1">
    <source>
        <dbReference type="SAM" id="SignalP"/>
    </source>
</evidence>
<dbReference type="Pfam" id="PF00188">
    <property type="entry name" value="CAP"/>
    <property type="match status" value="1"/>
</dbReference>
<sequence precursor="true">MRDHKQPPGDRRGRRRARPAAAALAAAVALCVAALAGSPAAAHAASEPTACPASHAIPSADAGGARSEHALLCLLNRERARAGLRQLQPNRCLARAAAGHARDMVARRYFAHRSPDGRDFADRILATGYAPRGARWTVGENLAWGSAPAGDPAWVIDAWMDSAGHRENVLRSSFRDVGIAAVPGAPGAAVSGSAPRATYAAEFGAYSGTRGRCG</sequence>
<protein>
    <submittedName>
        <fullName evidence="3">SCP-like extracellular</fullName>
    </submittedName>
</protein>
<dbReference type="PROSITE" id="PS51318">
    <property type="entry name" value="TAT"/>
    <property type="match status" value="1"/>
</dbReference>
<dbReference type="AlphaFoldDB" id="D3F2V1"/>
<dbReference type="Gene3D" id="3.40.33.10">
    <property type="entry name" value="CAP"/>
    <property type="match status" value="1"/>
</dbReference>
<feature type="domain" description="SCP" evidence="2">
    <location>
        <begin position="74"/>
        <end position="187"/>
    </location>
</feature>
<dbReference type="InterPro" id="IPR006311">
    <property type="entry name" value="TAT_signal"/>
</dbReference>
<dbReference type="OrthoDB" id="68195at2"/>
<feature type="chain" id="PRO_5003044141" evidence="1">
    <location>
        <begin position="45"/>
        <end position="214"/>
    </location>
</feature>
<name>D3F2V1_CONWI</name>
<dbReference type="RefSeq" id="WP_012937283.1">
    <property type="nucleotide sequence ID" value="NC_013739.1"/>
</dbReference>
<reference evidence="4" key="2">
    <citation type="submission" date="2010-01" db="EMBL/GenBank/DDBJ databases">
        <title>The complete genome of Conexibacter woesei DSM 14684.</title>
        <authorList>
            <consortium name="US DOE Joint Genome Institute (JGI-PGF)"/>
            <person name="Lucas S."/>
            <person name="Copeland A."/>
            <person name="Lapidus A."/>
            <person name="Glavina del Rio T."/>
            <person name="Dalin E."/>
            <person name="Tice H."/>
            <person name="Bruce D."/>
            <person name="Goodwin L."/>
            <person name="Pitluck S."/>
            <person name="Kyrpides N."/>
            <person name="Mavromatis K."/>
            <person name="Ivanova N."/>
            <person name="Mikhailova N."/>
            <person name="Chertkov O."/>
            <person name="Brettin T."/>
            <person name="Detter J.C."/>
            <person name="Han C."/>
            <person name="Larimer F."/>
            <person name="Land M."/>
            <person name="Hauser L."/>
            <person name="Markowitz V."/>
            <person name="Cheng J.-F."/>
            <person name="Hugenholtz P."/>
            <person name="Woyke T."/>
            <person name="Wu D."/>
            <person name="Pukall R."/>
            <person name="Steenblock K."/>
            <person name="Schneider S."/>
            <person name="Klenk H.-P."/>
            <person name="Eisen J.A."/>
        </authorList>
    </citation>
    <scope>NUCLEOTIDE SEQUENCE [LARGE SCALE GENOMIC DNA]</scope>
    <source>
        <strain evidence="4">DSM 14684 / CIP 108061 / JCM 11494 / NBRC 100937 / ID131577</strain>
    </source>
</reference>
<keyword evidence="1" id="KW-0732">Signal</keyword>
<dbReference type="PANTHER" id="PTHR31157">
    <property type="entry name" value="SCP DOMAIN-CONTAINING PROTEIN"/>
    <property type="match status" value="1"/>
</dbReference>
<dbReference type="InterPro" id="IPR035940">
    <property type="entry name" value="CAP_sf"/>
</dbReference>
<dbReference type="EMBL" id="CP001854">
    <property type="protein sequence ID" value="ADB54232.1"/>
    <property type="molecule type" value="Genomic_DNA"/>
</dbReference>
<dbReference type="Proteomes" id="UP000008229">
    <property type="component" value="Chromosome"/>
</dbReference>
<dbReference type="STRING" id="469383.Cwoe_5831"/>
<gene>
    <name evidence="3" type="ordered locus">Cwoe_5831</name>
</gene>
<organism evidence="3 4">
    <name type="scientific">Conexibacter woesei (strain DSM 14684 / CCUG 47730 / CIP 108061 / JCM 11494 / NBRC 100937 / ID131577)</name>
    <dbReference type="NCBI Taxonomy" id="469383"/>
    <lineage>
        <taxon>Bacteria</taxon>
        <taxon>Bacillati</taxon>
        <taxon>Actinomycetota</taxon>
        <taxon>Thermoleophilia</taxon>
        <taxon>Solirubrobacterales</taxon>
        <taxon>Conexibacteraceae</taxon>
        <taxon>Conexibacter</taxon>
    </lineage>
</organism>
<dbReference type="InterPro" id="IPR014044">
    <property type="entry name" value="CAP_dom"/>
</dbReference>
<dbReference type="CDD" id="cd05379">
    <property type="entry name" value="CAP_bacterial"/>
    <property type="match status" value="1"/>
</dbReference>
<reference evidence="3 4" key="1">
    <citation type="journal article" date="2010" name="Stand. Genomic Sci.">
        <title>Complete genome sequence of Conexibacter woesei type strain (ID131577).</title>
        <authorList>
            <person name="Pukall R."/>
            <person name="Lapidus A."/>
            <person name="Glavina Del Rio T."/>
            <person name="Copeland A."/>
            <person name="Tice H."/>
            <person name="Cheng J.-F."/>
            <person name="Lucas S."/>
            <person name="Chen F."/>
            <person name="Nolan M."/>
            <person name="Bruce D."/>
            <person name="Goodwin L."/>
            <person name="Pitluck S."/>
            <person name="Mavromatis K."/>
            <person name="Ivanova N."/>
            <person name="Ovchinnikova G."/>
            <person name="Pati A."/>
            <person name="Chen A."/>
            <person name="Palaniappan K."/>
            <person name="Land M."/>
            <person name="Hauser L."/>
            <person name="Chang Y.-J."/>
            <person name="Jeffries C.D."/>
            <person name="Chain P."/>
            <person name="Meincke L."/>
            <person name="Sims D."/>
            <person name="Brettin T."/>
            <person name="Detter J.C."/>
            <person name="Rohde M."/>
            <person name="Goeker M."/>
            <person name="Bristow J."/>
            <person name="Eisen J.A."/>
            <person name="Markowitz V."/>
            <person name="Kyrpides N.C."/>
            <person name="Klenk H.-P."/>
            <person name="Hugenholtz P."/>
        </authorList>
    </citation>
    <scope>NUCLEOTIDE SEQUENCE [LARGE SCALE GENOMIC DNA]</scope>
    <source>
        <strain evidence="4">DSM 14684 / CIP 108061 / JCM 11494 / NBRC 100937 / ID131577</strain>
    </source>
</reference>
<keyword evidence="4" id="KW-1185">Reference proteome</keyword>
<dbReference type="PANTHER" id="PTHR31157:SF1">
    <property type="entry name" value="SCP DOMAIN-CONTAINING PROTEIN"/>
    <property type="match status" value="1"/>
</dbReference>
<evidence type="ECO:0000313" key="3">
    <source>
        <dbReference type="EMBL" id="ADB54232.1"/>
    </source>
</evidence>
<evidence type="ECO:0000313" key="4">
    <source>
        <dbReference type="Proteomes" id="UP000008229"/>
    </source>
</evidence>
<accession>D3F2V1</accession>
<dbReference type="HOGENOM" id="CLU_048111_3_1_11"/>
<feature type="signal peptide" evidence="1">
    <location>
        <begin position="1"/>
        <end position="44"/>
    </location>
</feature>
<evidence type="ECO:0000259" key="2">
    <source>
        <dbReference type="Pfam" id="PF00188"/>
    </source>
</evidence>
<dbReference type="KEGG" id="cwo:Cwoe_5831"/>
<dbReference type="eggNOG" id="COG2340">
    <property type="taxonomic scope" value="Bacteria"/>
</dbReference>
<proteinExistence type="predicted"/>